<protein>
    <recommendedName>
        <fullName evidence="3">Biopolymer transport protein ExbB</fullName>
    </recommendedName>
</protein>
<proteinExistence type="inferred from homology"/>
<evidence type="ECO:0000256" key="7">
    <source>
        <dbReference type="ARBA" id="ARBA00022692"/>
    </source>
</evidence>
<evidence type="ECO:0000256" key="8">
    <source>
        <dbReference type="ARBA" id="ARBA00022927"/>
    </source>
</evidence>
<dbReference type="PATRIC" id="fig|946483.4.peg.2529"/>
<evidence type="ECO:0000256" key="9">
    <source>
        <dbReference type="ARBA" id="ARBA00022989"/>
    </source>
</evidence>
<comment type="subunit">
    <text evidence="2">The accessory proteins ExbB and ExbD seem to form a complex with TonB.</text>
</comment>
<keyword evidence="5" id="KW-1003">Cell membrane</keyword>
<keyword evidence="10 14" id="KW-0472">Membrane</keyword>
<dbReference type="Pfam" id="PF01618">
    <property type="entry name" value="MotA_ExbB"/>
    <property type="match status" value="1"/>
</dbReference>
<comment type="function">
    <text evidence="11">Involved in the TonB-dependent energy-dependent transport of various receptor-bound substrates. Protects ExbD from proteolytic degradation and functionally stabilizes TonB.</text>
</comment>
<dbReference type="OrthoDB" id="9805133at2"/>
<sequence length="249" mass="26677">MTLAQWLWGSDALTQAVALVLLGMSIGSWVVIVGKVWFLLRAGRDVARCVDAFWQFRDMAQAMASLPAWDRERLILPLVEAWREAPDATLASAADAPARRTRRLRDVLHSHRARLQWGQAWLASVGATAAFVGLLGTVWAIHRALVDIANAGSATIDKIAGPVGESLIMTAAGLVVAIPAVLAFNALGRWAVRIDTALDGFAHDLLALDMPHTSQHPAPEADAVSLTPNPSPVGRGELREAASRLAHEG</sequence>
<comment type="subcellular location">
    <subcellularLocation>
        <location evidence="1">Cell inner membrane</location>
        <topology evidence="1">Multi-pass membrane protein</topology>
    </subcellularLocation>
    <subcellularLocation>
        <location evidence="12">Membrane</location>
        <topology evidence="12">Multi-pass membrane protein</topology>
    </subcellularLocation>
</comment>
<dbReference type="KEGG" id="cbx:Cenrod_2503"/>
<evidence type="ECO:0000256" key="10">
    <source>
        <dbReference type="ARBA" id="ARBA00023136"/>
    </source>
</evidence>
<gene>
    <name evidence="16" type="primary">exbB-2</name>
    <name evidence="16" type="ORF">Cenrod_2503</name>
</gene>
<dbReference type="PANTHER" id="PTHR30625:SF14">
    <property type="entry name" value="BIOPOLYMER TRANSPORT PROTEIN EXBB"/>
    <property type="match status" value="1"/>
</dbReference>
<dbReference type="STRING" id="946483.Cenrod_2503"/>
<dbReference type="GO" id="GO:0005886">
    <property type="term" value="C:plasma membrane"/>
    <property type="evidence" value="ECO:0007669"/>
    <property type="project" value="UniProtKB-SubCell"/>
</dbReference>
<dbReference type="GO" id="GO:0017038">
    <property type="term" value="P:protein import"/>
    <property type="evidence" value="ECO:0007669"/>
    <property type="project" value="TreeGrafter"/>
</dbReference>
<dbReference type="eggNOG" id="COG0811">
    <property type="taxonomic scope" value="Bacteria"/>
</dbReference>
<dbReference type="EMBL" id="CP004885">
    <property type="protein sequence ID" value="AGX88557.1"/>
    <property type="molecule type" value="Genomic_DNA"/>
</dbReference>
<comment type="similarity">
    <text evidence="12">Belongs to the exbB/tolQ family.</text>
</comment>
<evidence type="ECO:0000256" key="5">
    <source>
        <dbReference type="ARBA" id="ARBA00022475"/>
    </source>
</evidence>
<dbReference type="PANTHER" id="PTHR30625">
    <property type="entry name" value="PROTEIN TOLQ"/>
    <property type="match status" value="1"/>
</dbReference>
<accession>U5NAW5</accession>
<evidence type="ECO:0000256" key="12">
    <source>
        <dbReference type="RuleBase" id="RU004057"/>
    </source>
</evidence>
<dbReference type="HOGENOM" id="CLU_053325_2_0_4"/>
<keyword evidence="7 14" id="KW-0812">Transmembrane</keyword>
<name>U5NAW5_9BURK</name>
<evidence type="ECO:0000256" key="14">
    <source>
        <dbReference type="SAM" id="Phobius"/>
    </source>
</evidence>
<dbReference type="Proteomes" id="UP000017184">
    <property type="component" value="Chromosome"/>
</dbReference>
<feature type="transmembrane region" description="Helical" evidence="14">
    <location>
        <begin position="120"/>
        <end position="141"/>
    </location>
</feature>
<keyword evidence="8 12" id="KW-0653">Protein transport</keyword>
<evidence type="ECO:0000313" key="16">
    <source>
        <dbReference type="EMBL" id="AGX88557.1"/>
    </source>
</evidence>
<dbReference type="InterPro" id="IPR050790">
    <property type="entry name" value="ExbB/TolQ_transport"/>
</dbReference>
<feature type="compositionally biased region" description="Basic and acidic residues" evidence="13">
    <location>
        <begin position="236"/>
        <end position="249"/>
    </location>
</feature>
<feature type="transmembrane region" description="Helical" evidence="14">
    <location>
        <begin position="167"/>
        <end position="187"/>
    </location>
</feature>
<keyword evidence="9 14" id="KW-1133">Transmembrane helix</keyword>
<dbReference type="RefSeq" id="WP_022776495.1">
    <property type="nucleotide sequence ID" value="NC_022576.1"/>
</dbReference>
<feature type="transmembrane region" description="Helical" evidence="14">
    <location>
        <begin position="12"/>
        <end position="38"/>
    </location>
</feature>
<dbReference type="AlphaFoldDB" id="U5NAW5"/>
<evidence type="ECO:0000256" key="1">
    <source>
        <dbReference type="ARBA" id="ARBA00004429"/>
    </source>
</evidence>
<keyword evidence="6" id="KW-0997">Cell inner membrane</keyword>
<reference evidence="16 17" key="1">
    <citation type="journal article" date="2013" name="Genome Biol.">
        <title>Genomic analysis reveals key aspects of prokaryotic symbiosis in the phototrophic consortium "Chlorochromatium aggregatum".</title>
        <authorList>
            <person name="Liu Z."/>
            <person name="Muller J."/>
            <person name="Li T."/>
            <person name="Alvey R.M."/>
            <person name="Vogl K."/>
            <person name="Frigaard N.U."/>
            <person name="Rockwell N.C."/>
            <person name="Boyd E.S."/>
            <person name="Tomsho L.P."/>
            <person name="Schuster S.C."/>
            <person name="Henke P."/>
            <person name="Rohde M."/>
            <person name="Overmann J."/>
            <person name="Bryant D.A."/>
        </authorList>
    </citation>
    <scope>NUCLEOTIDE SEQUENCE [LARGE SCALE GENOMIC DNA]</scope>
    <source>
        <strain evidence="16">CR</strain>
    </source>
</reference>
<feature type="region of interest" description="Disordered" evidence="13">
    <location>
        <begin position="212"/>
        <end position="249"/>
    </location>
</feature>
<evidence type="ECO:0000313" key="17">
    <source>
        <dbReference type="Proteomes" id="UP000017184"/>
    </source>
</evidence>
<evidence type="ECO:0000259" key="15">
    <source>
        <dbReference type="Pfam" id="PF01618"/>
    </source>
</evidence>
<evidence type="ECO:0000256" key="4">
    <source>
        <dbReference type="ARBA" id="ARBA00022448"/>
    </source>
</evidence>
<organism evidence="16 17">
    <name type="scientific">Candidatus Symbiobacter mobilis CR</name>
    <dbReference type="NCBI Taxonomy" id="946483"/>
    <lineage>
        <taxon>Bacteria</taxon>
        <taxon>Pseudomonadati</taxon>
        <taxon>Pseudomonadota</taxon>
        <taxon>Betaproteobacteria</taxon>
        <taxon>Burkholderiales</taxon>
        <taxon>Comamonadaceae</taxon>
    </lineage>
</organism>
<keyword evidence="4 12" id="KW-0813">Transport</keyword>
<keyword evidence="17" id="KW-1185">Reference proteome</keyword>
<evidence type="ECO:0000256" key="13">
    <source>
        <dbReference type="SAM" id="MobiDB-lite"/>
    </source>
</evidence>
<dbReference type="InterPro" id="IPR002898">
    <property type="entry name" value="MotA_ExbB_proton_chnl"/>
</dbReference>
<evidence type="ECO:0000256" key="2">
    <source>
        <dbReference type="ARBA" id="ARBA00011471"/>
    </source>
</evidence>
<evidence type="ECO:0000256" key="3">
    <source>
        <dbReference type="ARBA" id="ARBA00022093"/>
    </source>
</evidence>
<evidence type="ECO:0000256" key="6">
    <source>
        <dbReference type="ARBA" id="ARBA00022519"/>
    </source>
</evidence>
<feature type="domain" description="MotA/TolQ/ExbB proton channel" evidence="15">
    <location>
        <begin position="95"/>
        <end position="194"/>
    </location>
</feature>
<evidence type="ECO:0000256" key="11">
    <source>
        <dbReference type="ARBA" id="ARBA00024816"/>
    </source>
</evidence>